<evidence type="ECO:0000313" key="2">
    <source>
        <dbReference type="EMBL" id="KAJ9132202.1"/>
    </source>
</evidence>
<proteinExistence type="predicted"/>
<gene>
    <name evidence="2" type="ORF">NKR19_g9392</name>
</gene>
<organism evidence="2 3">
    <name type="scientific">Coniochaeta hoffmannii</name>
    <dbReference type="NCBI Taxonomy" id="91930"/>
    <lineage>
        <taxon>Eukaryota</taxon>
        <taxon>Fungi</taxon>
        <taxon>Dikarya</taxon>
        <taxon>Ascomycota</taxon>
        <taxon>Pezizomycotina</taxon>
        <taxon>Sordariomycetes</taxon>
        <taxon>Sordariomycetidae</taxon>
        <taxon>Coniochaetales</taxon>
        <taxon>Coniochaetaceae</taxon>
        <taxon>Coniochaeta</taxon>
    </lineage>
</organism>
<accession>A0AA38RHJ7</accession>
<feature type="region of interest" description="Disordered" evidence="1">
    <location>
        <begin position="61"/>
        <end position="104"/>
    </location>
</feature>
<feature type="region of interest" description="Disordered" evidence="1">
    <location>
        <begin position="139"/>
        <end position="323"/>
    </location>
</feature>
<comment type="caution">
    <text evidence="2">The sequence shown here is derived from an EMBL/GenBank/DDBJ whole genome shotgun (WGS) entry which is preliminary data.</text>
</comment>
<feature type="compositionally biased region" description="Polar residues" evidence="1">
    <location>
        <begin position="280"/>
        <end position="294"/>
    </location>
</feature>
<keyword evidence="3" id="KW-1185">Reference proteome</keyword>
<name>A0AA38RHJ7_9PEZI</name>
<feature type="compositionally biased region" description="Polar residues" evidence="1">
    <location>
        <begin position="161"/>
        <end position="171"/>
    </location>
</feature>
<evidence type="ECO:0000256" key="1">
    <source>
        <dbReference type="SAM" id="MobiDB-lite"/>
    </source>
</evidence>
<feature type="compositionally biased region" description="Pro residues" evidence="1">
    <location>
        <begin position="148"/>
        <end position="159"/>
    </location>
</feature>
<evidence type="ECO:0000313" key="3">
    <source>
        <dbReference type="Proteomes" id="UP001174691"/>
    </source>
</evidence>
<feature type="compositionally biased region" description="Polar residues" evidence="1">
    <location>
        <begin position="350"/>
        <end position="365"/>
    </location>
</feature>
<reference evidence="2" key="1">
    <citation type="submission" date="2022-07" db="EMBL/GenBank/DDBJ databases">
        <title>Fungi with potential for degradation of polypropylene.</title>
        <authorList>
            <person name="Gostincar C."/>
        </authorList>
    </citation>
    <scope>NUCLEOTIDE SEQUENCE</scope>
    <source>
        <strain evidence="2">EXF-13287</strain>
    </source>
</reference>
<feature type="compositionally biased region" description="Low complexity" evidence="1">
    <location>
        <begin position="266"/>
        <end position="277"/>
    </location>
</feature>
<dbReference type="EMBL" id="JANBVN010000223">
    <property type="protein sequence ID" value="KAJ9132202.1"/>
    <property type="molecule type" value="Genomic_DNA"/>
</dbReference>
<feature type="region of interest" description="Disordered" evidence="1">
    <location>
        <begin position="536"/>
        <end position="555"/>
    </location>
</feature>
<dbReference type="AlphaFoldDB" id="A0AA38RHJ7"/>
<feature type="region of interest" description="Disordered" evidence="1">
    <location>
        <begin position="338"/>
        <end position="370"/>
    </location>
</feature>
<sequence>MPPAHTQTSVGSLPDIDEATAPFSSLFDNNFDRATVEATVPLADRTIFVAANGRRFKFESISDGDAQCGGPKPATVSQPDSSKRDPSNAGLQHHASGRGAPEAMRSCDAAEDLAPMMAQLNVHRFSATPFYTDSDGGVLAAETLTDPDPTPRLPIPPSPSVQSATAQSPTVMSHLPNYHAPSYTPQPYTGGRYPAQPPLMTTAVDVDPSHGYYAPPPDAQYQSSPRHASLPSLVGQSSPVPHSPRANSMAIPPSDPYQYAGYYQPSSHSHLSASYGSPPRNMSSPAISYLNNPQYEEDRRRSESNSYYGSVSSPPPQTNRVYNIPIGESHFDTQTPVVVIPEPRPPSRPHQGSTSSRSDGASTGRDNVLPGEDILFDGPVNIAQTLSSPFLAATLKVFRNNLSNDLRFHWKVGYDSETYWMKGTTARLIPVYAYDQRFPNVLYILDSDPAAAADRRSGAASPNLASGGSNASRPGGFYQFSRLQEVCDFQARLTGEKVVLDISSVRLLRFRRSGSRSNESFSSVRVQIWHEEGSSSATTAAAARRGPQSDGASFVTAGTAVSGPLRERRVPNLSRLIVFLGRLDEYITVFVTDDIEAVPEGQTMVRIRPRKGGKLKRSVSRWSGVKAHLEAKKGSEPAGFNIDGQKTDPDIIYSFDLYESFDIEFESSPSQDNFIRKWDEVIKDRRMQRIQLDQIDEGMKTRTFTSKDAREIW</sequence>
<dbReference type="Proteomes" id="UP001174691">
    <property type="component" value="Unassembled WGS sequence"/>
</dbReference>
<protein>
    <submittedName>
        <fullName evidence="2">Uncharacterized protein</fullName>
    </submittedName>
</protein>